<evidence type="ECO:0000313" key="2">
    <source>
        <dbReference type="Proteomes" id="UP000594028"/>
    </source>
</evidence>
<proteinExistence type="predicted"/>
<organism evidence="1 2">
    <name type="scientific">uncultured phage cr130_1</name>
    <dbReference type="NCBI Taxonomy" id="2772092"/>
    <lineage>
        <taxon>Viruses</taxon>
        <taxon>Duplodnaviria</taxon>
        <taxon>Heunggongvirae</taxon>
        <taxon>Uroviricota</taxon>
        <taxon>Caudoviricetes</taxon>
        <taxon>Crassvirales</taxon>
        <taxon>Suoliviridae</taxon>
        <taxon>Oafivirinae</taxon>
        <taxon>Chuhaivirus</taxon>
        <taxon>Chuhaivirus simiae</taxon>
    </lineage>
</organism>
<name>A0A7M1RTA5_9CAUD</name>
<keyword evidence="1" id="KW-0378">Hydrolase</keyword>
<reference evidence="1 2" key="1">
    <citation type="submission" date="2020-07" db="EMBL/GenBank/DDBJ databases">
        <title>Taxonomic proposal: Crassvirales, a new order of highly abundant and diverse bacterial viruses.</title>
        <authorList>
            <person name="Shkoporov A.N."/>
            <person name="Stockdale S.R."/>
            <person name="Guerin E."/>
            <person name="Ross R.P."/>
            <person name="Hill C."/>
        </authorList>
    </citation>
    <scope>NUCLEOTIDE SEQUENCE [LARGE SCALE GENOMIC DNA]</scope>
</reference>
<dbReference type="Gene3D" id="3.90.320.10">
    <property type="match status" value="1"/>
</dbReference>
<dbReference type="EMBL" id="MT774408">
    <property type="protein sequence ID" value="QOR57623.1"/>
    <property type="molecule type" value="Genomic_DNA"/>
</dbReference>
<dbReference type="RefSeq" id="YP_010113263.1">
    <property type="nucleotide sequence ID" value="NC_055901.1"/>
</dbReference>
<dbReference type="InterPro" id="IPR011604">
    <property type="entry name" value="PDDEXK-like_dom_sf"/>
</dbReference>
<evidence type="ECO:0000313" key="1">
    <source>
        <dbReference type="EMBL" id="QOR57623.1"/>
    </source>
</evidence>
<sequence length="337" mass="39743">MDISVPYYEDFARLSNSNIGWFLNKGPTYLHKKLSGQLEDETSQSMTKGTMIHEYLLQPEEFQKDYVVWDKSRPSSTNEEKFCQALADSLEIEPNKSLLSAYKAAYSISGKSDDKILSEATKKASTLKEYIEFLKSRDQREMITPYSVNQLMKIKENISNHKAACKLLLPVDNKNVFHEFHINWEYEGNYKNNDEECSFTCMCKSLLDSVTFSFSEKKITLMDLKTTSHLHNFADAVNTFDYTRQLYFYTLALQWYLKNELHENPEEWKFKWYIIAIDNMTGNIRVFEFNENQVFYEKNNVDKVFNAIRDIVWHKDNDLWEHSRAYYEGNGIETLNL</sequence>
<protein>
    <submittedName>
        <fullName evidence="1">Exonuclease</fullName>
    </submittedName>
</protein>
<keyword evidence="1" id="KW-0269">Exonuclease</keyword>
<dbReference type="GO" id="GO:0004527">
    <property type="term" value="F:exonuclease activity"/>
    <property type="evidence" value="ECO:0007669"/>
    <property type="project" value="UniProtKB-KW"/>
</dbReference>
<dbReference type="GeneID" id="65131776"/>
<dbReference type="Proteomes" id="UP000594028">
    <property type="component" value="Segment"/>
</dbReference>
<keyword evidence="2" id="KW-1185">Reference proteome</keyword>
<dbReference type="KEGG" id="vg:65131776"/>
<accession>A0A7M1RTA5</accession>
<keyword evidence="1" id="KW-0540">Nuclease</keyword>